<dbReference type="InterPro" id="IPR000847">
    <property type="entry name" value="LysR_HTH_N"/>
</dbReference>
<sequence length="301" mass="33124">MDRLQAMRVFTAVVETGSFARAAEQLHLSATATSRHVAELEKHLGAQLLQRTTRRIHLTEIGANYYDRCRLILADVEEAEAQAATSEAQPKGILRISLPHSFGLRYIAPLVPDFCKRYPELQLELSFSDRTVDLVEEGIDMAIRISGELKTSLVARKLAPVRMAACAAPAYLALHGTPLTPDELGEHNCITYSYAATANTWTFLHDGKPVEVQVKGLLRSNSGDMGRLAARDGLGITTLPDFIICDDLRSGALTALLPDYPIPPIHVYAVYLPGARRAARIKAMVEYLWDALGRGHPPWGE</sequence>
<dbReference type="CDD" id="cd08422">
    <property type="entry name" value="PBP2_CrgA_like"/>
    <property type="match status" value="1"/>
</dbReference>
<dbReference type="InterPro" id="IPR036388">
    <property type="entry name" value="WH-like_DNA-bd_sf"/>
</dbReference>
<dbReference type="Gene3D" id="1.10.10.10">
    <property type="entry name" value="Winged helix-like DNA-binding domain superfamily/Winged helix DNA-binding domain"/>
    <property type="match status" value="1"/>
</dbReference>
<dbReference type="Pfam" id="PF03466">
    <property type="entry name" value="LysR_substrate"/>
    <property type="match status" value="1"/>
</dbReference>
<accession>A0A1J5QQL4</accession>
<name>A0A1J5QQL4_9ZZZZ</name>
<dbReference type="GO" id="GO:0043565">
    <property type="term" value="F:sequence-specific DNA binding"/>
    <property type="evidence" value="ECO:0007669"/>
    <property type="project" value="TreeGrafter"/>
</dbReference>
<dbReference type="SUPFAM" id="SSF53850">
    <property type="entry name" value="Periplasmic binding protein-like II"/>
    <property type="match status" value="1"/>
</dbReference>
<dbReference type="GO" id="GO:0003700">
    <property type="term" value="F:DNA-binding transcription factor activity"/>
    <property type="evidence" value="ECO:0007669"/>
    <property type="project" value="InterPro"/>
</dbReference>
<evidence type="ECO:0000256" key="2">
    <source>
        <dbReference type="ARBA" id="ARBA00023015"/>
    </source>
</evidence>
<dbReference type="PRINTS" id="PR00039">
    <property type="entry name" value="HTHLYSR"/>
</dbReference>
<dbReference type="Pfam" id="PF00126">
    <property type="entry name" value="HTH_1"/>
    <property type="match status" value="1"/>
</dbReference>
<dbReference type="FunFam" id="1.10.10.10:FF:000001">
    <property type="entry name" value="LysR family transcriptional regulator"/>
    <property type="match status" value="1"/>
</dbReference>
<dbReference type="FunFam" id="3.40.190.290:FF:000001">
    <property type="entry name" value="Transcriptional regulator, LysR family"/>
    <property type="match status" value="1"/>
</dbReference>
<dbReference type="InterPro" id="IPR036390">
    <property type="entry name" value="WH_DNA-bd_sf"/>
</dbReference>
<comment type="caution">
    <text evidence="6">The sequence shown here is derived from an EMBL/GenBank/DDBJ whole genome shotgun (WGS) entry which is preliminary data.</text>
</comment>
<dbReference type="PANTHER" id="PTHR30537:SF5">
    <property type="entry name" value="HTH-TYPE TRANSCRIPTIONAL ACTIVATOR TTDR-RELATED"/>
    <property type="match status" value="1"/>
</dbReference>
<dbReference type="Gene3D" id="3.40.190.290">
    <property type="match status" value="1"/>
</dbReference>
<dbReference type="EMBL" id="MLJW01000529">
    <property type="protein sequence ID" value="OIQ85672.1"/>
    <property type="molecule type" value="Genomic_DNA"/>
</dbReference>
<dbReference type="InterPro" id="IPR005119">
    <property type="entry name" value="LysR_subst-bd"/>
</dbReference>
<gene>
    <name evidence="6" type="primary">dmlR_14</name>
    <name evidence="6" type="ORF">GALL_324780</name>
</gene>
<evidence type="ECO:0000313" key="6">
    <source>
        <dbReference type="EMBL" id="OIQ85672.1"/>
    </source>
</evidence>
<evidence type="ECO:0000256" key="3">
    <source>
        <dbReference type="ARBA" id="ARBA00023125"/>
    </source>
</evidence>
<keyword evidence="2" id="KW-0805">Transcription regulation</keyword>
<feature type="domain" description="HTH lysR-type" evidence="5">
    <location>
        <begin position="1"/>
        <end position="59"/>
    </location>
</feature>
<dbReference type="PROSITE" id="PS50931">
    <property type="entry name" value="HTH_LYSR"/>
    <property type="match status" value="1"/>
</dbReference>
<protein>
    <submittedName>
        <fullName evidence="6">HTH-type transcriptional regulator DmlR</fullName>
    </submittedName>
</protein>
<comment type="similarity">
    <text evidence="1">Belongs to the LysR transcriptional regulatory family.</text>
</comment>
<proteinExistence type="inferred from homology"/>
<dbReference type="InterPro" id="IPR058163">
    <property type="entry name" value="LysR-type_TF_proteobact-type"/>
</dbReference>
<dbReference type="PANTHER" id="PTHR30537">
    <property type="entry name" value="HTH-TYPE TRANSCRIPTIONAL REGULATOR"/>
    <property type="match status" value="1"/>
</dbReference>
<evidence type="ECO:0000256" key="4">
    <source>
        <dbReference type="ARBA" id="ARBA00023163"/>
    </source>
</evidence>
<dbReference type="GO" id="GO:0006351">
    <property type="term" value="P:DNA-templated transcription"/>
    <property type="evidence" value="ECO:0007669"/>
    <property type="project" value="TreeGrafter"/>
</dbReference>
<reference evidence="6" key="1">
    <citation type="submission" date="2016-10" db="EMBL/GenBank/DDBJ databases">
        <title>Sequence of Gallionella enrichment culture.</title>
        <authorList>
            <person name="Poehlein A."/>
            <person name="Muehling M."/>
            <person name="Daniel R."/>
        </authorList>
    </citation>
    <scope>NUCLEOTIDE SEQUENCE</scope>
</reference>
<keyword evidence="3" id="KW-0238">DNA-binding</keyword>
<keyword evidence="4" id="KW-0804">Transcription</keyword>
<dbReference type="AlphaFoldDB" id="A0A1J5QQL4"/>
<dbReference type="SUPFAM" id="SSF46785">
    <property type="entry name" value="Winged helix' DNA-binding domain"/>
    <property type="match status" value="1"/>
</dbReference>
<evidence type="ECO:0000256" key="1">
    <source>
        <dbReference type="ARBA" id="ARBA00009437"/>
    </source>
</evidence>
<organism evidence="6">
    <name type="scientific">mine drainage metagenome</name>
    <dbReference type="NCBI Taxonomy" id="410659"/>
    <lineage>
        <taxon>unclassified sequences</taxon>
        <taxon>metagenomes</taxon>
        <taxon>ecological metagenomes</taxon>
    </lineage>
</organism>
<evidence type="ECO:0000259" key="5">
    <source>
        <dbReference type="PROSITE" id="PS50931"/>
    </source>
</evidence>